<evidence type="ECO:0000313" key="1">
    <source>
        <dbReference type="EMBL" id="RAS65838.1"/>
    </source>
</evidence>
<dbReference type="RefSeq" id="WP_112227986.1">
    <property type="nucleotide sequence ID" value="NZ_QLTT01000004.1"/>
</dbReference>
<dbReference type="EMBL" id="QLTT01000004">
    <property type="protein sequence ID" value="RAS65838.1"/>
    <property type="molecule type" value="Genomic_DNA"/>
</dbReference>
<keyword evidence="2" id="KW-1185">Reference proteome</keyword>
<sequence>MSTGLKREQVAAAFPGDDITAVPAGDLPDGLTDPVARRVLTEIGFPESVVGCVFFEGVEGPMQTLAEFRAGEQTPAELAGDYLVAVTDTASICLNGSTGECRFAPTGSDTSAHAAADLELLLTFLCRLRTALFDVSADTPDDELDRVEERLVAHYRAADGAIAEADWRWIIRRCIGEVRL</sequence>
<reference evidence="1 2" key="1">
    <citation type="submission" date="2018-06" db="EMBL/GenBank/DDBJ databases">
        <title>Genomic Encyclopedia of Type Strains, Phase IV (KMG-IV): sequencing the most valuable type-strain genomes for metagenomic binning, comparative biology and taxonomic classification.</title>
        <authorList>
            <person name="Goeker M."/>
        </authorList>
    </citation>
    <scope>NUCLEOTIDE SEQUENCE [LARGE SCALE GENOMIC DNA]</scope>
    <source>
        <strain evidence="1 2">DSM 45479</strain>
    </source>
</reference>
<dbReference type="Pfam" id="PF14435">
    <property type="entry name" value="SUKH-4"/>
    <property type="match status" value="1"/>
</dbReference>
<organism evidence="1 2">
    <name type="scientific">Lentzea atacamensis</name>
    <dbReference type="NCBI Taxonomy" id="531938"/>
    <lineage>
        <taxon>Bacteria</taxon>
        <taxon>Bacillati</taxon>
        <taxon>Actinomycetota</taxon>
        <taxon>Actinomycetes</taxon>
        <taxon>Pseudonocardiales</taxon>
        <taxon>Pseudonocardiaceae</taxon>
        <taxon>Lentzea</taxon>
    </lineage>
</organism>
<dbReference type="Proteomes" id="UP000248714">
    <property type="component" value="Unassembled WGS sequence"/>
</dbReference>
<accession>A0ABX9E9T6</accession>
<proteinExistence type="predicted"/>
<gene>
    <name evidence="1" type="ORF">C8D87_104389</name>
</gene>
<protein>
    <submittedName>
        <fullName evidence="1">SUKH-4 immunity protein of toxin-antitoxin system</fullName>
    </submittedName>
</protein>
<comment type="caution">
    <text evidence="1">The sequence shown here is derived from an EMBL/GenBank/DDBJ whole genome shotgun (WGS) entry which is preliminary data.</text>
</comment>
<dbReference type="InterPro" id="IPR025851">
    <property type="entry name" value="SUKH-4"/>
</dbReference>
<name>A0ABX9E9T6_9PSEU</name>
<evidence type="ECO:0000313" key="2">
    <source>
        <dbReference type="Proteomes" id="UP000248714"/>
    </source>
</evidence>